<proteinExistence type="predicted"/>
<dbReference type="STRING" id="1121420.SAMN02746098_00145"/>
<evidence type="ECO:0000313" key="1">
    <source>
        <dbReference type="EMBL" id="SHH09217.1"/>
    </source>
</evidence>
<dbReference type="EMBL" id="FQXJ01000003">
    <property type="protein sequence ID" value="SHH09217.1"/>
    <property type="molecule type" value="Genomic_DNA"/>
</dbReference>
<name>A0A1M5Q4M1_9FIRM</name>
<dbReference type="Proteomes" id="UP000183954">
    <property type="component" value="Unassembled WGS sequence"/>
</dbReference>
<evidence type="ECO:0008006" key="3">
    <source>
        <dbReference type="Google" id="ProtNLM"/>
    </source>
</evidence>
<reference evidence="2" key="1">
    <citation type="submission" date="2016-11" db="EMBL/GenBank/DDBJ databases">
        <authorList>
            <person name="Varghese N."/>
            <person name="Submissions S."/>
        </authorList>
    </citation>
    <scope>NUCLEOTIDE SEQUENCE [LARGE SCALE GENOMIC DNA]</scope>
    <source>
        <strain evidence="2">DSM 15449</strain>
    </source>
</reference>
<accession>A0A1M5Q4M1</accession>
<sequence>MNQIRCPSCGKLLGEYELKGSIILSIICKRCKKLVELKIFVSPKENQK</sequence>
<organism evidence="1 2">
    <name type="scientific">Desulfosporosinus lacus DSM 15449</name>
    <dbReference type="NCBI Taxonomy" id="1121420"/>
    <lineage>
        <taxon>Bacteria</taxon>
        <taxon>Bacillati</taxon>
        <taxon>Bacillota</taxon>
        <taxon>Clostridia</taxon>
        <taxon>Eubacteriales</taxon>
        <taxon>Desulfitobacteriaceae</taxon>
        <taxon>Desulfosporosinus</taxon>
    </lineage>
</organism>
<evidence type="ECO:0000313" key="2">
    <source>
        <dbReference type="Proteomes" id="UP000183954"/>
    </source>
</evidence>
<gene>
    <name evidence="1" type="ORF">SAMN02746098_00145</name>
</gene>
<dbReference type="AlphaFoldDB" id="A0A1M5Q4M1"/>
<keyword evidence="2" id="KW-1185">Reference proteome</keyword>
<protein>
    <recommendedName>
        <fullName evidence="3">Mu-like prophage protein Com</fullName>
    </recommendedName>
</protein>